<gene>
    <name evidence="1" type="ORF">BB021_01005</name>
</gene>
<dbReference type="Proteomes" id="UP000190016">
    <property type="component" value="Unassembled WGS sequence"/>
</dbReference>
<name>A0ABX3NBU6_9FLAO</name>
<evidence type="ECO:0000313" key="2">
    <source>
        <dbReference type="Proteomes" id="UP000190016"/>
    </source>
</evidence>
<protein>
    <recommendedName>
        <fullName evidence="3">Transposase</fullName>
    </recommendedName>
</protein>
<comment type="caution">
    <text evidence="1">The sequence shown here is derived from an EMBL/GenBank/DDBJ whole genome shotgun (WGS) entry which is preliminary data.</text>
</comment>
<reference evidence="1 2" key="1">
    <citation type="submission" date="2016-07" db="EMBL/GenBank/DDBJ databases">
        <title>Revisiting the Taxonomy of the Elizabethkingia Genus based on Whole-Genome Sequencing, Optical Mapping, and MALDI-TOF.</title>
        <authorList>
            <person name="Nicholson A.C."/>
        </authorList>
    </citation>
    <scope>NUCLEOTIDE SEQUENCE [LARGE SCALE GENOMIC DNA]</scope>
    <source>
        <strain evidence="1 2">C1558</strain>
    </source>
</reference>
<evidence type="ECO:0008006" key="3">
    <source>
        <dbReference type="Google" id="ProtNLM"/>
    </source>
</evidence>
<proteinExistence type="predicted"/>
<evidence type="ECO:0000313" key="1">
    <source>
        <dbReference type="EMBL" id="OPB93006.1"/>
    </source>
</evidence>
<dbReference type="EMBL" id="MBDS01000002">
    <property type="protein sequence ID" value="OPB93006.1"/>
    <property type="molecule type" value="Genomic_DNA"/>
</dbReference>
<accession>A0ABX3NBU6</accession>
<organism evidence="1 2">
    <name type="scientific">Elizabethkingia ursingii</name>
    <dbReference type="NCBI Taxonomy" id="1756150"/>
    <lineage>
        <taxon>Bacteria</taxon>
        <taxon>Pseudomonadati</taxon>
        <taxon>Bacteroidota</taxon>
        <taxon>Flavobacteriia</taxon>
        <taxon>Flavobacteriales</taxon>
        <taxon>Weeksellaceae</taxon>
        <taxon>Elizabethkingia</taxon>
    </lineage>
</organism>
<sequence>MCCLDEANIQRNKELEGFREGYFFCEIHPVFYALYPIGNTIDQKNNRERNDYSFFSRLILFIFSPKNVVERRFFP</sequence>
<keyword evidence="2" id="KW-1185">Reference proteome</keyword>